<comment type="pathway">
    <text evidence="2">Cofactor biosynthesis; ubiquinone biosynthesis.</text>
</comment>
<dbReference type="SUPFAM" id="SSF51905">
    <property type="entry name" value="FAD/NAD(P)-binding domain"/>
    <property type="match status" value="1"/>
</dbReference>
<dbReference type="AlphaFoldDB" id="A0A1H0NEQ3"/>
<dbReference type="STRING" id="1166073.SAMN05192530_12011"/>
<evidence type="ECO:0000259" key="8">
    <source>
        <dbReference type="Pfam" id="PF01494"/>
    </source>
</evidence>
<gene>
    <name evidence="9" type="ORF">SAMN05192530_12011</name>
</gene>
<dbReference type="GO" id="GO:0016705">
    <property type="term" value="F:oxidoreductase activity, acting on paired donors, with incorporation or reduction of molecular oxygen"/>
    <property type="evidence" value="ECO:0007669"/>
    <property type="project" value="InterPro"/>
</dbReference>
<dbReference type="GO" id="GO:0071949">
    <property type="term" value="F:FAD binding"/>
    <property type="evidence" value="ECO:0007669"/>
    <property type="project" value="InterPro"/>
</dbReference>
<name>A0A1H0NEQ3_9HYPH</name>
<comment type="cofactor">
    <cofactor evidence="1">
        <name>FAD</name>
        <dbReference type="ChEBI" id="CHEBI:57692"/>
    </cofactor>
</comment>
<dbReference type="GO" id="GO:0004497">
    <property type="term" value="F:monooxygenase activity"/>
    <property type="evidence" value="ECO:0007669"/>
    <property type="project" value="UniProtKB-KW"/>
</dbReference>
<evidence type="ECO:0000256" key="7">
    <source>
        <dbReference type="ARBA" id="ARBA00023033"/>
    </source>
</evidence>
<feature type="domain" description="FAD-binding" evidence="8">
    <location>
        <begin position="6"/>
        <end position="331"/>
    </location>
</feature>
<keyword evidence="7" id="KW-0503">Monooxygenase</keyword>
<dbReference type="OrthoDB" id="9796623at2"/>
<evidence type="ECO:0000256" key="5">
    <source>
        <dbReference type="ARBA" id="ARBA00022827"/>
    </source>
</evidence>
<dbReference type="PRINTS" id="PR00420">
    <property type="entry name" value="RNGMNOXGNASE"/>
</dbReference>
<keyword evidence="6" id="KW-0560">Oxidoreductase</keyword>
<dbReference type="Proteomes" id="UP000198793">
    <property type="component" value="Unassembled WGS sequence"/>
</dbReference>
<sequence length="400" mass="43090">METRRDAVVVGGGLAGYAAALGLARAGLDTLLLAPGAQFDRRSTAIIGDSVEYLEGLGIPLRHLSNAQPLEAMRIIDDTRRLFRAPNVEFRASEIDLPSFGYNILNADLGDALRAAAERCTGTLEIRSEPAASIEISDAYATVRCGDASVRCRLLVGADGRKSSIRERSHISVREWAYPQTAIVLNFQHERTHDGTSTEFHTRTGPFTTVPLPGRRSSLVWVETPHVASEIENGTPAELSRMVEERMHSILGAVDVEEGWQAFPLQGAIAGRMTGPRVALVGEAAHVSPPIGAQGLNLGLRDAAALVAAAKRHRDDPGGNAMLADYEGQRRIDVTTRSAAVDWLNRSLLTDLLPIQAARTVALGIVGRSSLLRRALMREGVSPGSSLRFRIRDDQTATAV</sequence>
<dbReference type="NCBIfam" id="TIGR01988">
    <property type="entry name" value="Ubi-OHases"/>
    <property type="match status" value="1"/>
</dbReference>
<dbReference type="UniPathway" id="UPA00232"/>
<organism evidence="9 10">
    <name type="scientific">Aureimonas jatrophae</name>
    <dbReference type="NCBI Taxonomy" id="1166073"/>
    <lineage>
        <taxon>Bacteria</taxon>
        <taxon>Pseudomonadati</taxon>
        <taxon>Pseudomonadota</taxon>
        <taxon>Alphaproteobacteria</taxon>
        <taxon>Hyphomicrobiales</taxon>
        <taxon>Aurantimonadaceae</taxon>
        <taxon>Aureimonas</taxon>
    </lineage>
</organism>
<accession>A0A1H0NEQ3</accession>
<dbReference type="InterPro" id="IPR051205">
    <property type="entry name" value="UbiH/COQ6_monooxygenase"/>
</dbReference>
<keyword evidence="5" id="KW-0274">FAD</keyword>
<dbReference type="Pfam" id="PF01494">
    <property type="entry name" value="FAD_binding_3"/>
    <property type="match status" value="1"/>
</dbReference>
<evidence type="ECO:0000256" key="2">
    <source>
        <dbReference type="ARBA" id="ARBA00004749"/>
    </source>
</evidence>
<dbReference type="PANTHER" id="PTHR43876">
    <property type="entry name" value="UBIQUINONE BIOSYNTHESIS MONOOXYGENASE COQ6, MITOCHONDRIAL"/>
    <property type="match status" value="1"/>
</dbReference>
<dbReference type="InterPro" id="IPR010971">
    <property type="entry name" value="UbiH/COQ6"/>
</dbReference>
<dbReference type="InterPro" id="IPR036188">
    <property type="entry name" value="FAD/NAD-bd_sf"/>
</dbReference>
<reference evidence="9 10" key="1">
    <citation type="submission" date="2016-10" db="EMBL/GenBank/DDBJ databases">
        <authorList>
            <person name="de Groot N.N."/>
        </authorList>
    </citation>
    <scope>NUCLEOTIDE SEQUENCE [LARGE SCALE GENOMIC DNA]</scope>
    <source>
        <strain evidence="10">L7-484,KACC 16230,DSM 25025</strain>
    </source>
</reference>
<dbReference type="NCBIfam" id="NF005691">
    <property type="entry name" value="PRK07494.1"/>
    <property type="match status" value="1"/>
</dbReference>
<evidence type="ECO:0000256" key="6">
    <source>
        <dbReference type="ARBA" id="ARBA00023002"/>
    </source>
</evidence>
<protein>
    <submittedName>
        <fullName evidence="9">2-octaprenyl-6-methoxyphenol hydroxylase</fullName>
    </submittedName>
</protein>
<keyword evidence="10" id="KW-1185">Reference proteome</keyword>
<evidence type="ECO:0000256" key="1">
    <source>
        <dbReference type="ARBA" id="ARBA00001974"/>
    </source>
</evidence>
<evidence type="ECO:0000313" key="9">
    <source>
        <dbReference type="EMBL" id="SDO91212.1"/>
    </source>
</evidence>
<evidence type="ECO:0000256" key="3">
    <source>
        <dbReference type="ARBA" id="ARBA00005349"/>
    </source>
</evidence>
<evidence type="ECO:0000313" key="10">
    <source>
        <dbReference type="Proteomes" id="UP000198793"/>
    </source>
</evidence>
<dbReference type="EMBL" id="FNIT01000020">
    <property type="protein sequence ID" value="SDO91212.1"/>
    <property type="molecule type" value="Genomic_DNA"/>
</dbReference>
<dbReference type="GO" id="GO:0006744">
    <property type="term" value="P:ubiquinone biosynthetic process"/>
    <property type="evidence" value="ECO:0007669"/>
    <property type="project" value="UniProtKB-UniPathway"/>
</dbReference>
<comment type="similarity">
    <text evidence="3">Belongs to the UbiH/COQ6 family.</text>
</comment>
<dbReference type="PANTHER" id="PTHR43876:SF7">
    <property type="entry name" value="UBIQUINONE BIOSYNTHESIS MONOOXYGENASE COQ6, MITOCHONDRIAL"/>
    <property type="match status" value="1"/>
</dbReference>
<dbReference type="Gene3D" id="3.50.50.60">
    <property type="entry name" value="FAD/NAD(P)-binding domain"/>
    <property type="match status" value="2"/>
</dbReference>
<evidence type="ECO:0000256" key="4">
    <source>
        <dbReference type="ARBA" id="ARBA00022630"/>
    </source>
</evidence>
<proteinExistence type="inferred from homology"/>
<dbReference type="InterPro" id="IPR002938">
    <property type="entry name" value="FAD-bd"/>
</dbReference>
<keyword evidence="4" id="KW-0285">Flavoprotein</keyword>